<keyword evidence="22" id="KW-1185">Reference proteome</keyword>
<evidence type="ECO:0000256" key="9">
    <source>
        <dbReference type="ARBA" id="ARBA00022771"/>
    </source>
</evidence>
<feature type="domain" description="CXXC-type" evidence="21">
    <location>
        <begin position="197"/>
        <end position="243"/>
    </location>
</feature>
<evidence type="ECO:0000256" key="7">
    <source>
        <dbReference type="ARBA" id="ARBA00022723"/>
    </source>
</evidence>
<evidence type="ECO:0000256" key="18">
    <source>
        <dbReference type="PROSITE-ProRule" id="PRU00509"/>
    </source>
</evidence>
<accession>A0A6P5JCV2</accession>
<dbReference type="InParanoid" id="A0A6P5JCV2"/>
<evidence type="ECO:0000256" key="3">
    <source>
        <dbReference type="ARBA" id="ARBA00004324"/>
    </source>
</evidence>
<keyword evidence="5" id="KW-1017">Isopeptide bond</keyword>
<evidence type="ECO:0000256" key="17">
    <source>
        <dbReference type="ARBA" id="ARBA00076705"/>
    </source>
</evidence>
<keyword evidence="8" id="KW-0677">Repeat</keyword>
<evidence type="ECO:0000256" key="8">
    <source>
        <dbReference type="ARBA" id="ARBA00022737"/>
    </source>
</evidence>
<protein>
    <recommendedName>
        <fullName evidence="16">Methyl-CpG-binding domain protein 1</fullName>
    </recommendedName>
    <alternativeName>
        <fullName evidence="17">Methyl-CpG-binding protein MBD1</fullName>
    </alternativeName>
</protein>
<dbReference type="FunFam" id="3.30.890.10:FF:000001">
    <property type="entry name" value="methyl-CpG-binding domain protein 1 isoform X7"/>
    <property type="match status" value="1"/>
</dbReference>
<feature type="domain" description="CXXC-type" evidence="21">
    <location>
        <begin position="153"/>
        <end position="196"/>
    </location>
</feature>
<feature type="region of interest" description="Disordered" evidence="19">
    <location>
        <begin position="316"/>
        <end position="344"/>
    </location>
</feature>
<gene>
    <name evidence="23" type="primary">LOC110201014</name>
</gene>
<dbReference type="PANTHER" id="PTHR12396">
    <property type="entry name" value="METHYL-CPG BINDING PROTEIN, MBD"/>
    <property type="match status" value="1"/>
</dbReference>
<keyword evidence="4" id="KW-0158">Chromosome</keyword>
<dbReference type="InterPro" id="IPR016177">
    <property type="entry name" value="DNA-bd_dom_sf"/>
</dbReference>
<dbReference type="GO" id="GO:0016363">
    <property type="term" value="C:nuclear matrix"/>
    <property type="evidence" value="ECO:0007669"/>
    <property type="project" value="UniProtKB-SubCell"/>
</dbReference>
<keyword evidence="12" id="KW-0805">Transcription regulation</keyword>
<keyword evidence="9 18" id="KW-0863">Zinc-finger</keyword>
<name>A0A6P5JCV2_PHACI</name>
<dbReference type="SUPFAM" id="SSF54171">
    <property type="entry name" value="DNA-binding domain"/>
    <property type="match status" value="1"/>
</dbReference>
<evidence type="ECO:0000256" key="15">
    <source>
        <dbReference type="ARBA" id="ARBA00023242"/>
    </source>
</evidence>
<dbReference type="PROSITE" id="PS50982">
    <property type="entry name" value="MBD"/>
    <property type="match status" value="1"/>
</dbReference>
<dbReference type="GO" id="GO:0008327">
    <property type="term" value="F:methyl-CpG binding"/>
    <property type="evidence" value="ECO:0007669"/>
    <property type="project" value="TreeGrafter"/>
</dbReference>
<organism evidence="22 23">
    <name type="scientific">Phascolarctos cinereus</name>
    <name type="common">Koala</name>
    <dbReference type="NCBI Taxonomy" id="38626"/>
    <lineage>
        <taxon>Eukaryota</taxon>
        <taxon>Metazoa</taxon>
        <taxon>Chordata</taxon>
        <taxon>Craniata</taxon>
        <taxon>Vertebrata</taxon>
        <taxon>Euteleostomi</taxon>
        <taxon>Mammalia</taxon>
        <taxon>Metatheria</taxon>
        <taxon>Diprotodontia</taxon>
        <taxon>Phascolarctidae</taxon>
        <taxon>Phascolarctos</taxon>
    </lineage>
</organism>
<keyword evidence="13" id="KW-0238">DNA-binding</keyword>
<dbReference type="PANTHER" id="PTHR12396:SF57">
    <property type="entry name" value="METHYL-CPG-BINDING DOMAIN PROTEIN 1"/>
    <property type="match status" value="1"/>
</dbReference>
<dbReference type="AlphaFoldDB" id="A0A6P5JCV2"/>
<sequence>MAEDWLDCPVLGPGWKRRESFRKSGVTCGRSDTYYQSPTGERIRSKVELTRFLGPDCDLSCFDFKRGVLQYLPAKASPQKKKTQAWPKKAASSLKEKQPQEPRLTPPAPQGALDIWCENCGAHISGDSAGRRRLRSLCKSCRAQRNAFNREQRMFKRVGCGDCAACRVTEDCGVCSACAMQLPQLPRSQCVQRRCLKIINKSFSCGLCSGCQTKEDCGTCRICERKGKPGLKRQWKCLQRRCLKKRIMTRPRGLAARKLPGRWRRGLVPPPAAQAVSPSSTAKDRPPSKLPRSQVQCLTRLPTVVTAQGWQRGVTAAATAHDIGRKTREPKRGQGSPAPSKLRYSSRRQSRRCGVCAACRRCVDCGQCDFCQDKPKFGGCNQKRQKCRWRQCLKFAMKRLLPTARWDSPAVEGAALPRCRSRRRKGALVKRAKSGGLQGQRLVTEALSSGLEQKGLPVLAEELGPGFMLPPGTDLVILQEQEGGEGIPVLVPSTRPRGSLLPAPGCILLEEYECPGLGVFISSPPVKQEVETYGDRAPGAASPPPAGFFPGLCSKGANRAQRQHSLKQEEEEAAKANTPVIMEIYSLSGATPAAAGPCGGLDSVLREFLAELNELPLPAHWEVLPPRGPDLRLIQRSPLSTMAAAVIHIQPGLYFHVVVQDVPVPPSHELYSAHPLRLTTVDEVVELICNLEAYHLCPGWPGSWRQGPRSPDCAVLVYEGRCQACCLKPCTSGSNSS</sequence>
<dbReference type="FunCoup" id="A0A6P5JCV2">
    <property type="interactions" value="3136"/>
</dbReference>
<evidence type="ECO:0000256" key="6">
    <source>
        <dbReference type="ARBA" id="ARBA00022553"/>
    </source>
</evidence>
<evidence type="ECO:0000256" key="12">
    <source>
        <dbReference type="ARBA" id="ARBA00023015"/>
    </source>
</evidence>
<dbReference type="SMART" id="SM00391">
    <property type="entry name" value="MBD"/>
    <property type="match status" value="1"/>
</dbReference>
<keyword evidence="10" id="KW-0862">Zinc</keyword>
<evidence type="ECO:0000256" key="4">
    <source>
        <dbReference type="ARBA" id="ARBA00022454"/>
    </source>
</evidence>
<evidence type="ECO:0000256" key="14">
    <source>
        <dbReference type="ARBA" id="ARBA00023163"/>
    </source>
</evidence>
<evidence type="ECO:0000256" key="2">
    <source>
        <dbReference type="ARBA" id="ARBA00004286"/>
    </source>
</evidence>
<dbReference type="GO" id="GO:0005694">
    <property type="term" value="C:chromosome"/>
    <property type="evidence" value="ECO:0007669"/>
    <property type="project" value="UniProtKB-SubCell"/>
</dbReference>
<keyword evidence="6" id="KW-0597">Phosphoprotein</keyword>
<dbReference type="GeneID" id="110201014"/>
<evidence type="ECO:0000256" key="10">
    <source>
        <dbReference type="ARBA" id="ARBA00022833"/>
    </source>
</evidence>
<dbReference type="RefSeq" id="XP_020832107.1">
    <property type="nucleotide sequence ID" value="XM_020976448.1"/>
</dbReference>
<reference evidence="23" key="1">
    <citation type="submission" date="2025-08" db="UniProtKB">
        <authorList>
            <consortium name="RefSeq"/>
        </authorList>
    </citation>
    <scope>IDENTIFICATION</scope>
    <source>
        <tissue evidence="23">Spleen</tissue>
    </source>
</reference>
<feature type="compositionally biased region" description="Basic and acidic residues" evidence="19">
    <location>
        <begin position="322"/>
        <end position="332"/>
    </location>
</feature>
<evidence type="ECO:0000259" key="21">
    <source>
        <dbReference type="PROSITE" id="PS51058"/>
    </source>
</evidence>
<keyword evidence="14" id="KW-0804">Transcription</keyword>
<dbReference type="GO" id="GO:0006346">
    <property type="term" value="P:DNA methylation-dependent constitutive heterochromatin formation"/>
    <property type="evidence" value="ECO:0007669"/>
    <property type="project" value="TreeGrafter"/>
</dbReference>
<evidence type="ECO:0000256" key="19">
    <source>
        <dbReference type="SAM" id="MobiDB-lite"/>
    </source>
</evidence>
<dbReference type="Pfam" id="PF01429">
    <property type="entry name" value="MBD"/>
    <property type="match status" value="1"/>
</dbReference>
<dbReference type="GO" id="GO:0000122">
    <property type="term" value="P:negative regulation of transcription by RNA polymerase II"/>
    <property type="evidence" value="ECO:0007669"/>
    <property type="project" value="TreeGrafter"/>
</dbReference>
<dbReference type="InterPro" id="IPR002857">
    <property type="entry name" value="Znf_CXXC"/>
</dbReference>
<feature type="region of interest" description="Disordered" evidence="19">
    <location>
        <begin position="80"/>
        <end position="107"/>
    </location>
</feature>
<comment type="subcellular location">
    <subcellularLocation>
        <location evidence="2">Chromosome</location>
    </subcellularLocation>
    <subcellularLocation>
        <location evidence="1">Nucleus matrix</location>
    </subcellularLocation>
    <subcellularLocation>
        <location evidence="3">Nucleus speckle</location>
    </subcellularLocation>
</comment>
<dbReference type="InterPro" id="IPR001739">
    <property type="entry name" value="Methyl_CpG_DNA-bd"/>
</dbReference>
<dbReference type="PROSITE" id="PS51058">
    <property type="entry name" value="ZF_CXXC"/>
    <property type="match status" value="3"/>
</dbReference>
<dbReference type="Proteomes" id="UP000515140">
    <property type="component" value="Unplaced"/>
</dbReference>
<keyword evidence="15" id="KW-0539">Nucleus</keyword>
<evidence type="ECO:0000313" key="23">
    <source>
        <dbReference type="RefSeq" id="XP_020832107.1"/>
    </source>
</evidence>
<dbReference type="CDD" id="cd01396">
    <property type="entry name" value="MeCP2_MBD"/>
    <property type="match status" value="1"/>
</dbReference>
<proteinExistence type="predicted"/>
<evidence type="ECO:0000259" key="20">
    <source>
        <dbReference type="PROSITE" id="PS50982"/>
    </source>
</evidence>
<dbReference type="Pfam" id="PF02008">
    <property type="entry name" value="zf-CXXC"/>
    <property type="match status" value="3"/>
</dbReference>
<evidence type="ECO:0000256" key="13">
    <source>
        <dbReference type="ARBA" id="ARBA00023125"/>
    </source>
</evidence>
<feature type="domain" description="CXXC-type" evidence="21">
    <location>
        <begin position="345"/>
        <end position="393"/>
    </location>
</feature>
<evidence type="ECO:0000256" key="16">
    <source>
        <dbReference type="ARBA" id="ARBA00069818"/>
    </source>
</evidence>
<evidence type="ECO:0000256" key="1">
    <source>
        <dbReference type="ARBA" id="ARBA00004109"/>
    </source>
</evidence>
<keyword evidence="11" id="KW-0832">Ubl conjugation</keyword>
<dbReference type="GO" id="GO:0008270">
    <property type="term" value="F:zinc ion binding"/>
    <property type="evidence" value="ECO:0007669"/>
    <property type="project" value="UniProtKB-KW"/>
</dbReference>
<keyword evidence="7" id="KW-0479">Metal-binding</keyword>
<feature type="region of interest" description="Disordered" evidence="19">
    <location>
        <begin position="263"/>
        <end position="293"/>
    </location>
</feature>
<evidence type="ECO:0000256" key="5">
    <source>
        <dbReference type="ARBA" id="ARBA00022499"/>
    </source>
</evidence>
<dbReference type="Gene3D" id="3.30.890.10">
    <property type="entry name" value="Methyl-cpg-binding Protein 2, Chain A"/>
    <property type="match status" value="1"/>
</dbReference>
<dbReference type="KEGG" id="pcw:110201014"/>
<feature type="domain" description="MBD" evidence="20">
    <location>
        <begin position="1"/>
        <end position="69"/>
    </location>
</feature>
<evidence type="ECO:0000256" key="11">
    <source>
        <dbReference type="ARBA" id="ARBA00022843"/>
    </source>
</evidence>
<evidence type="ECO:0000313" key="22">
    <source>
        <dbReference type="Proteomes" id="UP000515140"/>
    </source>
</evidence>
<dbReference type="GO" id="GO:0016607">
    <property type="term" value="C:nuclear speck"/>
    <property type="evidence" value="ECO:0007669"/>
    <property type="project" value="UniProtKB-SubCell"/>
</dbReference>